<evidence type="ECO:0000256" key="1">
    <source>
        <dbReference type="SAM" id="Phobius"/>
    </source>
</evidence>
<gene>
    <name evidence="2" type="ORF">BRAN1462_LOCUS4176</name>
</gene>
<reference evidence="2" key="1">
    <citation type="submission" date="2021-01" db="EMBL/GenBank/DDBJ databases">
        <authorList>
            <person name="Corre E."/>
            <person name="Pelletier E."/>
            <person name="Niang G."/>
            <person name="Scheremetjew M."/>
            <person name="Finn R."/>
            <person name="Kale V."/>
            <person name="Holt S."/>
            <person name="Cochrane G."/>
            <person name="Meng A."/>
            <person name="Brown T."/>
            <person name="Cohen L."/>
        </authorList>
    </citation>
    <scope>NUCLEOTIDE SEQUENCE</scope>
    <source>
        <strain evidence="2">RCC3387</strain>
    </source>
</reference>
<evidence type="ECO:0000313" key="2">
    <source>
        <dbReference type="EMBL" id="CAD9500008.1"/>
    </source>
</evidence>
<keyword evidence="1" id="KW-0812">Transmembrane</keyword>
<feature type="transmembrane region" description="Helical" evidence="1">
    <location>
        <begin position="33"/>
        <end position="52"/>
    </location>
</feature>
<keyword evidence="1" id="KW-0472">Membrane</keyword>
<dbReference type="AlphaFoldDB" id="A0A7S2HUA8"/>
<sequence length="104" mass="11483">MEATLCWRCRAFGSADRECEYVQSWASGACADLVVALGLAAFLLAAAALLAARRGSFEACHKRLRVFVVRFFGANWQLLGAKMSAGPSFLRHTILPYRDRSRTV</sequence>
<proteinExistence type="predicted"/>
<accession>A0A7S2HUA8</accession>
<organism evidence="2">
    <name type="scientific">Zooxanthella nutricula</name>
    <dbReference type="NCBI Taxonomy" id="1333877"/>
    <lineage>
        <taxon>Eukaryota</taxon>
        <taxon>Sar</taxon>
        <taxon>Alveolata</taxon>
        <taxon>Dinophyceae</taxon>
        <taxon>Peridiniales</taxon>
        <taxon>Peridiniales incertae sedis</taxon>
        <taxon>Zooxanthella</taxon>
    </lineage>
</organism>
<protein>
    <submittedName>
        <fullName evidence="2">Uncharacterized protein</fullName>
    </submittedName>
</protein>
<name>A0A7S2HUA8_9DINO</name>
<keyword evidence="1" id="KW-1133">Transmembrane helix</keyword>
<dbReference type="EMBL" id="HBGW01006416">
    <property type="protein sequence ID" value="CAD9500008.1"/>
    <property type="molecule type" value="Transcribed_RNA"/>
</dbReference>